<dbReference type="CDD" id="cd11541">
    <property type="entry name" value="NTP-PPase_u4"/>
    <property type="match status" value="1"/>
</dbReference>
<dbReference type="AlphaFoldDB" id="A0A0R1MFN8"/>
<evidence type="ECO:0000313" key="2">
    <source>
        <dbReference type="EMBL" id="KRL04133.1"/>
    </source>
</evidence>
<dbReference type="InterPro" id="IPR011379">
    <property type="entry name" value="MazG-related_GP37"/>
</dbReference>
<protein>
    <recommendedName>
        <fullName evidence="1">NTP pyrophosphohydrolase MazG-like domain-containing protein</fullName>
    </recommendedName>
</protein>
<accession>A0A0R1MFN8</accession>
<dbReference type="Proteomes" id="UP000051686">
    <property type="component" value="Unassembled WGS sequence"/>
</dbReference>
<reference evidence="2 3" key="1">
    <citation type="journal article" date="2015" name="Genome Announc.">
        <title>Expanding the biotechnology potential of lactobacilli through comparative genomics of 213 strains and associated genera.</title>
        <authorList>
            <person name="Sun Z."/>
            <person name="Harris H.M."/>
            <person name="McCann A."/>
            <person name="Guo C."/>
            <person name="Argimon S."/>
            <person name="Zhang W."/>
            <person name="Yang X."/>
            <person name="Jeffery I.B."/>
            <person name="Cooney J.C."/>
            <person name="Kagawa T.F."/>
            <person name="Liu W."/>
            <person name="Song Y."/>
            <person name="Salvetti E."/>
            <person name="Wrobel A."/>
            <person name="Rasinkangas P."/>
            <person name="Parkhill J."/>
            <person name="Rea M.C."/>
            <person name="O'Sullivan O."/>
            <person name="Ritari J."/>
            <person name="Douillard F.P."/>
            <person name="Paul Ross R."/>
            <person name="Yang R."/>
            <person name="Briner A.E."/>
            <person name="Felis G.E."/>
            <person name="de Vos W.M."/>
            <person name="Barrangou R."/>
            <person name="Klaenhammer T.R."/>
            <person name="Caufield P.W."/>
            <person name="Cui Y."/>
            <person name="Zhang H."/>
            <person name="O'Toole P.W."/>
        </authorList>
    </citation>
    <scope>NUCLEOTIDE SEQUENCE [LARGE SCALE GENOMIC DNA]</scope>
    <source>
        <strain evidence="2 3">DSM 19972</strain>
    </source>
</reference>
<proteinExistence type="predicted"/>
<keyword evidence="3" id="KW-1185">Reference proteome</keyword>
<dbReference type="Pfam" id="PF03819">
    <property type="entry name" value="MazG"/>
    <property type="match status" value="1"/>
</dbReference>
<dbReference type="PATRIC" id="fig|1423777.3.peg.1293"/>
<gene>
    <name evidence="2" type="ORF">FD46_GL001250</name>
</gene>
<evidence type="ECO:0000259" key="1">
    <source>
        <dbReference type="Pfam" id="PF03819"/>
    </source>
</evidence>
<evidence type="ECO:0000313" key="3">
    <source>
        <dbReference type="Proteomes" id="UP000051686"/>
    </source>
</evidence>
<dbReference type="EMBL" id="AZEH01000039">
    <property type="protein sequence ID" value="KRL04133.1"/>
    <property type="molecule type" value="Genomic_DNA"/>
</dbReference>
<dbReference type="OrthoDB" id="350573at2"/>
<organism evidence="2 3">
    <name type="scientific">Liquorilactobacillus oeni DSM 19972</name>
    <dbReference type="NCBI Taxonomy" id="1423777"/>
    <lineage>
        <taxon>Bacteria</taxon>
        <taxon>Bacillati</taxon>
        <taxon>Bacillota</taxon>
        <taxon>Bacilli</taxon>
        <taxon>Lactobacillales</taxon>
        <taxon>Lactobacillaceae</taxon>
        <taxon>Liquorilactobacillus</taxon>
    </lineage>
</organism>
<comment type="caution">
    <text evidence="2">The sequence shown here is derived from an EMBL/GenBank/DDBJ whole genome shotgun (WGS) entry which is preliminary data.</text>
</comment>
<dbReference type="STRING" id="1423777.FD46_GL001250"/>
<dbReference type="Gene3D" id="1.10.287.1080">
    <property type="entry name" value="MazG-like"/>
    <property type="match status" value="1"/>
</dbReference>
<dbReference type="RefSeq" id="WP_057896119.1">
    <property type="nucleotide sequence ID" value="NZ_AZEH01000039.1"/>
</dbReference>
<name>A0A0R1MFN8_9LACO</name>
<dbReference type="SUPFAM" id="SSF101386">
    <property type="entry name" value="all-alpha NTP pyrophosphatases"/>
    <property type="match status" value="1"/>
</dbReference>
<feature type="domain" description="NTP pyrophosphohydrolase MazG-like" evidence="1">
    <location>
        <begin position="28"/>
        <end position="96"/>
    </location>
</feature>
<sequence>MNFSEYQKISARTVTPSLKNEILCYGLGISGEAGEVTDLIKKVYFHGHKLDKQDMAKELGDVMWYISQIASFENLDLAEIAQLNINKLKKRYPHGFSTEDSIKRVDTKETQ</sequence>
<dbReference type="PIRSF" id="PIRSF006639">
    <property type="entry name" value="UCP006639_pph"/>
    <property type="match status" value="1"/>
</dbReference>
<dbReference type="InterPro" id="IPR004518">
    <property type="entry name" value="MazG-like_dom"/>
</dbReference>